<keyword evidence="1" id="KW-1133">Transmembrane helix</keyword>
<protein>
    <submittedName>
        <fullName evidence="2">Cobalt transporter subunit CbtB</fullName>
    </submittedName>
</protein>
<reference evidence="2 3" key="1">
    <citation type="submission" date="2018-04" db="EMBL/GenBank/DDBJ databases">
        <title>Genomic Encyclopedia of Archaeal and Bacterial Type Strains, Phase II (KMG-II): from individual species to whole genera.</title>
        <authorList>
            <person name="Goeker M."/>
        </authorList>
    </citation>
    <scope>NUCLEOTIDE SEQUENCE [LARGE SCALE GENOMIC DNA]</scope>
    <source>
        <strain evidence="2 3">DSM 29329</strain>
    </source>
</reference>
<evidence type="ECO:0000313" key="2">
    <source>
        <dbReference type="EMBL" id="PTX46705.1"/>
    </source>
</evidence>
<proteinExistence type="predicted"/>
<keyword evidence="3" id="KW-1185">Reference proteome</keyword>
<feature type="transmembrane region" description="Helical" evidence="1">
    <location>
        <begin position="17"/>
        <end position="38"/>
    </location>
</feature>
<keyword evidence="1" id="KW-0472">Membrane</keyword>
<dbReference type="Pfam" id="PF09489">
    <property type="entry name" value="CbtB"/>
    <property type="match status" value="1"/>
</dbReference>
<keyword evidence="1" id="KW-0812">Transmembrane</keyword>
<comment type="caution">
    <text evidence="2">The sequence shown here is derived from an EMBL/GenBank/DDBJ whole genome shotgun (WGS) entry which is preliminary data.</text>
</comment>
<name>A0A2T6ASB1_9RHOB</name>
<evidence type="ECO:0000256" key="1">
    <source>
        <dbReference type="SAM" id="Phobius"/>
    </source>
</evidence>
<sequence>MNAPATTVVTGSSSRSILAAGIFAAMVGAAIVFATGFVQADTLHDAAHDVRHATGFPCH</sequence>
<dbReference type="EMBL" id="QBKN01000015">
    <property type="protein sequence ID" value="PTX46705.1"/>
    <property type="molecule type" value="Genomic_DNA"/>
</dbReference>
<dbReference type="InterPro" id="IPR012667">
    <property type="entry name" value="CbtB_put"/>
</dbReference>
<evidence type="ECO:0000313" key="3">
    <source>
        <dbReference type="Proteomes" id="UP000244069"/>
    </source>
</evidence>
<gene>
    <name evidence="2" type="ORF">C8N44_11572</name>
</gene>
<dbReference type="AlphaFoldDB" id="A0A2T6ASB1"/>
<organism evidence="2 3">
    <name type="scientific">Allosediminivita pacifica</name>
    <dbReference type="NCBI Taxonomy" id="1267769"/>
    <lineage>
        <taxon>Bacteria</taxon>
        <taxon>Pseudomonadati</taxon>
        <taxon>Pseudomonadota</taxon>
        <taxon>Alphaproteobacteria</taxon>
        <taxon>Rhodobacterales</taxon>
        <taxon>Paracoccaceae</taxon>
        <taxon>Allosediminivita</taxon>
    </lineage>
</organism>
<dbReference type="RefSeq" id="WP_107977200.1">
    <property type="nucleotide sequence ID" value="NZ_BMEZ01000016.1"/>
</dbReference>
<dbReference type="Proteomes" id="UP000244069">
    <property type="component" value="Unassembled WGS sequence"/>
</dbReference>
<accession>A0A2T6ASB1</accession>